<dbReference type="AlphaFoldDB" id="A0A845DR52"/>
<comment type="caution">
    <text evidence="2">The sequence shown here is derived from an EMBL/GenBank/DDBJ whole genome shotgun (WGS) entry which is preliminary data.</text>
</comment>
<keyword evidence="1" id="KW-0812">Transmembrane</keyword>
<gene>
    <name evidence="2" type="ORF">GLW04_09350</name>
</gene>
<proteinExistence type="predicted"/>
<protein>
    <submittedName>
        <fullName evidence="2">Uncharacterized protein</fullName>
    </submittedName>
</protein>
<dbReference type="Proteomes" id="UP000460949">
    <property type="component" value="Unassembled WGS sequence"/>
</dbReference>
<keyword evidence="1" id="KW-0472">Membrane</keyword>
<organism evidence="2 3">
    <name type="scientific">Halobacillus litoralis</name>
    <dbReference type="NCBI Taxonomy" id="45668"/>
    <lineage>
        <taxon>Bacteria</taxon>
        <taxon>Bacillati</taxon>
        <taxon>Bacillota</taxon>
        <taxon>Bacilli</taxon>
        <taxon>Bacillales</taxon>
        <taxon>Bacillaceae</taxon>
        <taxon>Halobacillus</taxon>
    </lineage>
</organism>
<feature type="transmembrane region" description="Helical" evidence="1">
    <location>
        <begin position="48"/>
        <end position="68"/>
    </location>
</feature>
<dbReference type="OrthoDB" id="1650886at2"/>
<keyword evidence="1" id="KW-1133">Transmembrane helix</keyword>
<sequence length="81" mass="8788">MDLYIPAGLLFVLEIALTDVRAAAVKNGHGNAVFTFLGGVFIDWHSEAFMYGIFSLVTCGGTALLFVLRHQINLSRAEACL</sequence>
<accession>A0A845DR52</accession>
<reference evidence="2 3" key="1">
    <citation type="submission" date="2019-11" db="EMBL/GenBank/DDBJ databases">
        <title>Genome sequences of 17 halophilic strains isolated from different environments.</title>
        <authorList>
            <person name="Furrow R.E."/>
        </authorList>
    </citation>
    <scope>NUCLEOTIDE SEQUENCE [LARGE SCALE GENOMIC DNA]</scope>
    <source>
        <strain evidence="2 3">22511_23_Filter</strain>
    </source>
</reference>
<name>A0A845DR52_9BACI</name>
<evidence type="ECO:0000313" key="3">
    <source>
        <dbReference type="Proteomes" id="UP000460949"/>
    </source>
</evidence>
<dbReference type="RefSeq" id="WP_160836401.1">
    <property type="nucleotide sequence ID" value="NZ_WMET01000001.1"/>
</dbReference>
<evidence type="ECO:0000313" key="2">
    <source>
        <dbReference type="EMBL" id="MYL20091.1"/>
    </source>
</evidence>
<dbReference type="EMBL" id="WMET01000001">
    <property type="protein sequence ID" value="MYL20091.1"/>
    <property type="molecule type" value="Genomic_DNA"/>
</dbReference>
<evidence type="ECO:0000256" key="1">
    <source>
        <dbReference type="SAM" id="Phobius"/>
    </source>
</evidence>